<sequence>MDRRTEDDTAPGEEQREPEPVRADGRPADSMDEITEPAGSGGTGPDEADHHNVADSTGDDEERFDAG</sequence>
<feature type="compositionally biased region" description="Basic and acidic residues" evidence="1">
    <location>
        <begin position="1"/>
        <end position="29"/>
    </location>
</feature>
<organism evidence="2 3">
    <name type="scientific">Flavimobilis rhizosphaerae</name>
    <dbReference type="NCBI Taxonomy" id="2775421"/>
    <lineage>
        <taxon>Bacteria</taxon>
        <taxon>Bacillati</taxon>
        <taxon>Actinomycetota</taxon>
        <taxon>Actinomycetes</taxon>
        <taxon>Micrococcales</taxon>
        <taxon>Jonesiaceae</taxon>
        <taxon>Flavimobilis</taxon>
    </lineage>
</organism>
<dbReference type="RefSeq" id="WP_192279520.1">
    <property type="nucleotide sequence ID" value="NZ_JACZDF010000003.1"/>
</dbReference>
<comment type="caution">
    <text evidence="2">The sequence shown here is derived from an EMBL/GenBank/DDBJ whole genome shotgun (WGS) entry which is preliminary data.</text>
</comment>
<keyword evidence="3" id="KW-1185">Reference proteome</keyword>
<accession>A0ABR9DQU1</accession>
<feature type="region of interest" description="Disordered" evidence="1">
    <location>
        <begin position="1"/>
        <end position="67"/>
    </location>
</feature>
<reference evidence="2 3" key="1">
    <citation type="submission" date="2020-09" db="EMBL/GenBank/DDBJ databases">
        <title>Flavimobilis rhizosphaerae sp. nov., isolated from rhizosphere soil of Spartina alterniflora.</title>
        <authorList>
            <person name="Hanqin C."/>
        </authorList>
    </citation>
    <scope>NUCLEOTIDE SEQUENCE [LARGE SCALE GENOMIC DNA]</scope>
    <source>
        <strain evidence="2 3">GY 10621</strain>
    </source>
</reference>
<feature type="compositionally biased region" description="Acidic residues" evidence="1">
    <location>
        <begin position="57"/>
        <end position="67"/>
    </location>
</feature>
<protein>
    <submittedName>
        <fullName evidence="2">Uncharacterized protein</fullName>
    </submittedName>
</protein>
<dbReference type="Proteomes" id="UP000642107">
    <property type="component" value="Unassembled WGS sequence"/>
</dbReference>
<dbReference type="EMBL" id="JACZDF010000003">
    <property type="protein sequence ID" value="MBD9699481.1"/>
    <property type="molecule type" value="Genomic_DNA"/>
</dbReference>
<gene>
    <name evidence="2" type="ORF">IGS67_08260</name>
</gene>
<evidence type="ECO:0000256" key="1">
    <source>
        <dbReference type="SAM" id="MobiDB-lite"/>
    </source>
</evidence>
<proteinExistence type="predicted"/>
<name>A0ABR9DQU1_9MICO</name>
<evidence type="ECO:0000313" key="3">
    <source>
        <dbReference type="Proteomes" id="UP000642107"/>
    </source>
</evidence>
<evidence type="ECO:0000313" key="2">
    <source>
        <dbReference type="EMBL" id="MBD9699481.1"/>
    </source>
</evidence>